<dbReference type="EC" id="2.7.13.3" evidence="3"/>
<dbReference type="SUPFAM" id="SSF47384">
    <property type="entry name" value="Homodimeric domain of signal transducing histidine kinase"/>
    <property type="match status" value="1"/>
</dbReference>
<evidence type="ECO:0000256" key="9">
    <source>
        <dbReference type="ARBA" id="ARBA00023012"/>
    </source>
</evidence>
<dbReference type="Proteomes" id="UP000660454">
    <property type="component" value="Unassembled WGS sequence"/>
</dbReference>
<evidence type="ECO:0000256" key="4">
    <source>
        <dbReference type="ARBA" id="ARBA00022553"/>
    </source>
</evidence>
<comment type="catalytic activity">
    <reaction evidence="1">
        <text>ATP + protein L-histidine = ADP + protein N-phospho-L-histidine.</text>
        <dbReference type="EC" id="2.7.13.3"/>
    </reaction>
</comment>
<evidence type="ECO:0000313" key="15">
    <source>
        <dbReference type="Proteomes" id="UP000660454"/>
    </source>
</evidence>
<protein>
    <recommendedName>
        <fullName evidence="3">histidine kinase</fullName>
        <ecNumber evidence="3">2.7.13.3</ecNumber>
    </recommendedName>
</protein>
<proteinExistence type="predicted"/>
<comment type="caution">
    <text evidence="14">The sequence shown here is derived from an EMBL/GenBank/DDBJ whole genome shotgun (WGS) entry which is preliminary data.</text>
</comment>
<dbReference type="PANTHER" id="PTHR45436">
    <property type="entry name" value="SENSOR HISTIDINE KINASE YKOH"/>
    <property type="match status" value="1"/>
</dbReference>
<dbReference type="EMBL" id="BOOF01000074">
    <property type="protein sequence ID" value="GIH67358.1"/>
    <property type="molecule type" value="Genomic_DNA"/>
</dbReference>
<dbReference type="InterPro" id="IPR036890">
    <property type="entry name" value="HATPase_C_sf"/>
</dbReference>
<dbReference type="PROSITE" id="PS50885">
    <property type="entry name" value="HAMP"/>
    <property type="match status" value="1"/>
</dbReference>
<keyword evidence="8 11" id="KW-1133">Transmembrane helix</keyword>
<keyword evidence="7" id="KW-0418">Kinase</keyword>
<organism evidence="14 15">
    <name type="scientific">Microbispora siamensis</name>
    <dbReference type="NCBI Taxonomy" id="564413"/>
    <lineage>
        <taxon>Bacteria</taxon>
        <taxon>Bacillati</taxon>
        <taxon>Actinomycetota</taxon>
        <taxon>Actinomycetes</taxon>
        <taxon>Streptosporangiales</taxon>
        <taxon>Streptosporangiaceae</taxon>
        <taxon>Microbispora</taxon>
    </lineage>
</organism>
<evidence type="ECO:0000259" key="13">
    <source>
        <dbReference type="PROSITE" id="PS50885"/>
    </source>
</evidence>
<dbReference type="CDD" id="cd00075">
    <property type="entry name" value="HATPase"/>
    <property type="match status" value="1"/>
</dbReference>
<dbReference type="Gene3D" id="3.30.565.10">
    <property type="entry name" value="Histidine kinase-like ATPase, C-terminal domain"/>
    <property type="match status" value="1"/>
</dbReference>
<feature type="domain" description="HAMP" evidence="13">
    <location>
        <begin position="207"/>
        <end position="260"/>
    </location>
</feature>
<evidence type="ECO:0000256" key="8">
    <source>
        <dbReference type="ARBA" id="ARBA00022989"/>
    </source>
</evidence>
<evidence type="ECO:0000256" key="3">
    <source>
        <dbReference type="ARBA" id="ARBA00012438"/>
    </source>
</evidence>
<feature type="transmembrane region" description="Helical" evidence="11">
    <location>
        <begin position="183"/>
        <end position="203"/>
    </location>
</feature>
<keyword evidence="4" id="KW-0597">Phosphoprotein</keyword>
<feature type="domain" description="Histidine kinase" evidence="12">
    <location>
        <begin position="275"/>
        <end position="492"/>
    </location>
</feature>
<evidence type="ECO:0000256" key="5">
    <source>
        <dbReference type="ARBA" id="ARBA00022679"/>
    </source>
</evidence>
<evidence type="ECO:0000256" key="6">
    <source>
        <dbReference type="ARBA" id="ARBA00022692"/>
    </source>
</evidence>
<dbReference type="InterPro" id="IPR003660">
    <property type="entry name" value="HAMP_dom"/>
</dbReference>
<evidence type="ECO:0000256" key="1">
    <source>
        <dbReference type="ARBA" id="ARBA00000085"/>
    </source>
</evidence>
<dbReference type="Gene3D" id="6.10.340.10">
    <property type="match status" value="1"/>
</dbReference>
<evidence type="ECO:0000256" key="10">
    <source>
        <dbReference type="ARBA" id="ARBA00023136"/>
    </source>
</evidence>
<name>A0ABQ4H106_9ACTN</name>
<dbReference type="InterPro" id="IPR050428">
    <property type="entry name" value="TCS_sensor_his_kinase"/>
</dbReference>
<dbReference type="SMART" id="SM00387">
    <property type="entry name" value="HATPase_c"/>
    <property type="match status" value="1"/>
</dbReference>
<accession>A0ABQ4H106</accession>
<evidence type="ECO:0000259" key="12">
    <source>
        <dbReference type="PROSITE" id="PS50109"/>
    </source>
</evidence>
<dbReference type="PANTHER" id="PTHR45436:SF5">
    <property type="entry name" value="SENSOR HISTIDINE KINASE TRCS"/>
    <property type="match status" value="1"/>
</dbReference>
<keyword evidence="9" id="KW-0902">Two-component regulatory system</keyword>
<dbReference type="PRINTS" id="PR00344">
    <property type="entry name" value="BCTRLSENSOR"/>
</dbReference>
<evidence type="ECO:0000313" key="14">
    <source>
        <dbReference type="EMBL" id="GIH67358.1"/>
    </source>
</evidence>
<dbReference type="SMART" id="SM00388">
    <property type="entry name" value="HisKA"/>
    <property type="match status" value="1"/>
</dbReference>
<dbReference type="Gene3D" id="1.10.287.130">
    <property type="match status" value="1"/>
</dbReference>
<dbReference type="InterPro" id="IPR003661">
    <property type="entry name" value="HisK_dim/P_dom"/>
</dbReference>
<keyword evidence="5" id="KW-0808">Transferase</keyword>
<evidence type="ECO:0000256" key="7">
    <source>
        <dbReference type="ARBA" id="ARBA00022777"/>
    </source>
</evidence>
<comment type="subcellular location">
    <subcellularLocation>
        <location evidence="2">Cell membrane</location>
    </subcellularLocation>
</comment>
<evidence type="ECO:0000256" key="2">
    <source>
        <dbReference type="ARBA" id="ARBA00004236"/>
    </source>
</evidence>
<reference evidence="14 15" key="1">
    <citation type="submission" date="2021-01" db="EMBL/GenBank/DDBJ databases">
        <title>Whole genome shotgun sequence of Microbispora siamensis NBRC 104113.</title>
        <authorList>
            <person name="Komaki H."/>
            <person name="Tamura T."/>
        </authorList>
    </citation>
    <scope>NUCLEOTIDE SEQUENCE [LARGE SCALE GENOMIC DNA]</scope>
    <source>
        <strain evidence="14 15">NBRC 104113</strain>
    </source>
</reference>
<dbReference type="Pfam" id="PF02518">
    <property type="entry name" value="HATPase_c"/>
    <property type="match status" value="1"/>
</dbReference>
<dbReference type="PROSITE" id="PS50109">
    <property type="entry name" value="HIS_KIN"/>
    <property type="match status" value="1"/>
</dbReference>
<evidence type="ECO:0000256" key="11">
    <source>
        <dbReference type="SAM" id="Phobius"/>
    </source>
</evidence>
<dbReference type="InterPro" id="IPR004358">
    <property type="entry name" value="Sig_transdc_His_kin-like_C"/>
</dbReference>
<dbReference type="SUPFAM" id="SSF55874">
    <property type="entry name" value="ATPase domain of HSP90 chaperone/DNA topoisomerase II/histidine kinase"/>
    <property type="match status" value="1"/>
</dbReference>
<dbReference type="Pfam" id="PF00512">
    <property type="entry name" value="HisKA"/>
    <property type="match status" value="1"/>
</dbReference>
<feature type="transmembrane region" description="Helical" evidence="11">
    <location>
        <begin position="40"/>
        <end position="63"/>
    </location>
</feature>
<keyword evidence="15" id="KW-1185">Reference proteome</keyword>
<keyword evidence="6 11" id="KW-0812">Transmembrane</keyword>
<dbReference type="InterPro" id="IPR003594">
    <property type="entry name" value="HATPase_dom"/>
</dbReference>
<sequence length="506" mass="54425">MTPCRDWVVASFPALSAPCGPLAGGARMNLQGRFSITSRITLFTGVVSTLLCALLALLLMAAVRHYARDTVTREVAAAGGRVAVQMERGQPAYPLAGREFRHLQVLDPSGRVVASTPDVRGLPRMAGFTPPDSRNSATCVVCGGVFPPADCNIVVAQWAHRAGERWMVYSASPEVPPWVDPRLAGLVGVGAAVLAAAITYLGYRNVRASLRPVNAIREELDEINGDCPGRRVPVPATDDEIQGMAESVNHTLGRLDTALRQVQNALQQQRQFVSNASHDLRTPLAAMRAEVEDGLLAPEETSVPELGSVLLPSLDRLQAIVRDLLTLERLDHGQRGEQHRLDLAEVVAAELRNRRHPTRRVESALQPGVFVLGDRVGLARLLTNLLDNAERHARTTITVSVRHERGGGFGDRYPRGAAVMEVVDDGPGIERDKREMVFDRFTRLDSARSRDAGGAGLGLPIARQIAETHGGTLTIEDSPVGARFVLCLPSAPAEATAAPADDTLSS</sequence>
<dbReference type="InterPro" id="IPR005467">
    <property type="entry name" value="His_kinase_dom"/>
</dbReference>
<dbReference type="CDD" id="cd00082">
    <property type="entry name" value="HisKA"/>
    <property type="match status" value="1"/>
</dbReference>
<keyword evidence="10 11" id="KW-0472">Membrane</keyword>
<dbReference type="InterPro" id="IPR036097">
    <property type="entry name" value="HisK_dim/P_sf"/>
</dbReference>
<gene>
    <name evidence="14" type="ORF">Msi02_81750</name>
</gene>